<comment type="caution">
    <text evidence="1">The sequence shown here is derived from an EMBL/GenBank/DDBJ whole genome shotgun (WGS) entry which is preliminary data.</text>
</comment>
<dbReference type="EMBL" id="CM047909">
    <property type="protein sequence ID" value="KAJ0079924.1"/>
    <property type="molecule type" value="Genomic_DNA"/>
</dbReference>
<dbReference type="Proteomes" id="UP001164250">
    <property type="component" value="Chromosome 13"/>
</dbReference>
<proteinExistence type="predicted"/>
<protein>
    <submittedName>
        <fullName evidence="1">Uncharacterized protein</fullName>
    </submittedName>
</protein>
<evidence type="ECO:0000313" key="1">
    <source>
        <dbReference type="EMBL" id="KAJ0079924.1"/>
    </source>
</evidence>
<name>A0ACC0ZXG3_9ROSI</name>
<organism evidence="1 2">
    <name type="scientific">Pistacia atlantica</name>
    <dbReference type="NCBI Taxonomy" id="434234"/>
    <lineage>
        <taxon>Eukaryota</taxon>
        <taxon>Viridiplantae</taxon>
        <taxon>Streptophyta</taxon>
        <taxon>Embryophyta</taxon>
        <taxon>Tracheophyta</taxon>
        <taxon>Spermatophyta</taxon>
        <taxon>Magnoliopsida</taxon>
        <taxon>eudicotyledons</taxon>
        <taxon>Gunneridae</taxon>
        <taxon>Pentapetalae</taxon>
        <taxon>rosids</taxon>
        <taxon>malvids</taxon>
        <taxon>Sapindales</taxon>
        <taxon>Anacardiaceae</taxon>
        <taxon>Pistacia</taxon>
    </lineage>
</organism>
<evidence type="ECO:0000313" key="2">
    <source>
        <dbReference type="Proteomes" id="UP001164250"/>
    </source>
</evidence>
<gene>
    <name evidence="1" type="ORF">Patl1_22904</name>
</gene>
<accession>A0ACC0ZXG3</accession>
<keyword evidence="2" id="KW-1185">Reference proteome</keyword>
<reference evidence="2" key="1">
    <citation type="journal article" date="2023" name="G3 (Bethesda)">
        <title>Genome assembly and association tests identify interacting loci associated with vigor, precocity, and sex in interspecific pistachio rootstocks.</title>
        <authorList>
            <person name="Palmer W."/>
            <person name="Jacygrad E."/>
            <person name="Sagayaradj S."/>
            <person name="Cavanaugh K."/>
            <person name="Han R."/>
            <person name="Bertier L."/>
            <person name="Beede B."/>
            <person name="Kafkas S."/>
            <person name="Golino D."/>
            <person name="Preece J."/>
            <person name="Michelmore R."/>
        </authorList>
    </citation>
    <scope>NUCLEOTIDE SEQUENCE [LARGE SCALE GENOMIC DNA]</scope>
</reference>
<sequence>MDDIEPPFQETYPSLFENPSGKLAREERFGMDDDEEYCELPLIDLSRLDFSRDGSSNFQGDFDECIKEMGKAASEWGFFEVVNHGIPHKVLNNMRYEQKKLFHQPFCKKAEENFMNLSANSYRWGNPTATCLRQFSWSEAFQIPLSDISRLDECNRTRSSIGLFATKAASLAQRLAEYLAQHLGAKSSYFRDYCPPSSSYLRMNRYPACPLSFEVYGLMPHTDSDFLTILYQDQVGGLQLRKDGRWLSVKPNPQLLIINIGDLFQALSNGAYKSIEHRVITHPEVERFSVAYFYCPSYEAAIESFSKRAVYRKFSFKEYRQQVKEDVLTTGEKVGLSRFLL</sequence>